<name>A0A379ZKN0_SERMA</name>
<feature type="region of interest" description="Disordered" evidence="1">
    <location>
        <begin position="1"/>
        <end position="37"/>
    </location>
</feature>
<accession>A0A379ZKN0</accession>
<gene>
    <name evidence="2" type="ORF">NCTC10211_03928</name>
</gene>
<dbReference type="Proteomes" id="UP000254765">
    <property type="component" value="Unassembled WGS sequence"/>
</dbReference>
<protein>
    <submittedName>
        <fullName evidence="2">Uncharacterized protein</fullName>
    </submittedName>
</protein>
<dbReference type="EMBL" id="UGYK01000002">
    <property type="protein sequence ID" value="SUI63809.1"/>
    <property type="molecule type" value="Genomic_DNA"/>
</dbReference>
<evidence type="ECO:0000256" key="1">
    <source>
        <dbReference type="SAM" id="MobiDB-lite"/>
    </source>
</evidence>
<proteinExistence type="predicted"/>
<feature type="compositionally biased region" description="Basic and acidic residues" evidence="1">
    <location>
        <begin position="23"/>
        <end position="37"/>
    </location>
</feature>
<evidence type="ECO:0000313" key="3">
    <source>
        <dbReference type="Proteomes" id="UP000254765"/>
    </source>
</evidence>
<sequence>MQGNLTRDDCDEARILKQGEGGHGFDAERRGERRRQRDVNAAEGDLVGVTVQLFNDPLHILAGAHQDAEK</sequence>
<organism evidence="2 3">
    <name type="scientific">Serratia marcescens</name>
    <dbReference type="NCBI Taxonomy" id="615"/>
    <lineage>
        <taxon>Bacteria</taxon>
        <taxon>Pseudomonadati</taxon>
        <taxon>Pseudomonadota</taxon>
        <taxon>Gammaproteobacteria</taxon>
        <taxon>Enterobacterales</taxon>
        <taxon>Yersiniaceae</taxon>
        <taxon>Serratia</taxon>
    </lineage>
</organism>
<feature type="compositionally biased region" description="Basic and acidic residues" evidence="1">
    <location>
        <begin position="1"/>
        <end position="17"/>
    </location>
</feature>
<dbReference type="AlphaFoldDB" id="A0A379ZKN0"/>
<reference evidence="2 3" key="1">
    <citation type="submission" date="2018-06" db="EMBL/GenBank/DDBJ databases">
        <authorList>
            <consortium name="Pathogen Informatics"/>
            <person name="Doyle S."/>
        </authorList>
    </citation>
    <scope>NUCLEOTIDE SEQUENCE [LARGE SCALE GENOMIC DNA]</scope>
    <source>
        <strain evidence="2 3">NCTC10211</strain>
    </source>
</reference>
<evidence type="ECO:0000313" key="2">
    <source>
        <dbReference type="EMBL" id="SUI63809.1"/>
    </source>
</evidence>